<evidence type="ECO:0000313" key="5">
    <source>
        <dbReference type="EMBL" id="KAK2721738.1"/>
    </source>
</evidence>
<evidence type="ECO:0000313" key="6">
    <source>
        <dbReference type="Proteomes" id="UP001187531"/>
    </source>
</evidence>
<dbReference type="GO" id="GO:0008047">
    <property type="term" value="F:enzyme activator activity"/>
    <property type="evidence" value="ECO:0007669"/>
    <property type="project" value="InterPro"/>
</dbReference>
<keyword evidence="3" id="KW-0963">Cytoplasm</keyword>
<organism evidence="5 6">
    <name type="scientific">Artemia franciscana</name>
    <name type="common">Brine shrimp</name>
    <name type="synonym">Artemia sanfranciscana</name>
    <dbReference type="NCBI Taxonomy" id="6661"/>
    <lineage>
        <taxon>Eukaryota</taxon>
        <taxon>Metazoa</taxon>
        <taxon>Ecdysozoa</taxon>
        <taxon>Arthropoda</taxon>
        <taxon>Crustacea</taxon>
        <taxon>Branchiopoda</taxon>
        <taxon>Anostraca</taxon>
        <taxon>Artemiidae</taxon>
        <taxon>Artemia</taxon>
    </lineage>
</organism>
<keyword evidence="4" id="KW-0507">mRNA processing</keyword>
<gene>
    <name evidence="5" type="ORF">QYM36_003899</name>
</gene>
<dbReference type="SUPFAM" id="SSF50729">
    <property type="entry name" value="PH domain-like"/>
    <property type="match status" value="1"/>
</dbReference>
<reference evidence="5" key="1">
    <citation type="submission" date="2023-07" db="EMBL/GenBank/DDBJ databases">
        <title>Chromosome-level genome assembly of Artemia franciscana.</title>
        <authorList>
            <person name="Jo E."/>
        </authorList>
    </citation>
    <scope>NUCLEOTIDE SEQUENCE</scope>
    <source>
        <tissue evidence="5">Whole body</tissue>
    </source>
</reference>
<comment type="subcellular location">
    <subcellularLocation>
        <location evidence="1">Cytoplasm</location>
    </subcellularLocation>
</comment>
<sequence length="451" mass="50538">MRMSSVRAPRIDGQQNLSNTFGDDPVVENINLGAIKLQDPYAKDIVATATMVAVYKFDVSSNNWGKPEVQGSFFVYSRLAEPKHCMFILNRLEPKNWAEPIVKDLELKLEAPFILTRTKRAEVYGLWFYEQLECRNTFYKLDSLIKDQSKSEEEDIADKFRLSIKSEPKDVLSLLIKAKEEKTKGVKSQASTPISSTRPIPIINSSNNGSLSVDDLFGRSLDRKEIIKDVGKEERGEKIEERCQINLLQRLLSSSSDFESQFRQETKSVDALEKDLKQVLKIGNSPRGSINNLKNLELIEPAPVSIPGIFPLEKCGQPPLVDFQGTPLFSPGEFRPNVTRTPPHSPLEREVTDLCDLLTPQAMTSNTKDSALLSPAARVGFGIRSVPVDPVQPEKTEFGQSEAQKLTKQQLSDCLLHLIKVPSIRLVLVNPSVHINVFRQILTCNGSVLHL</sequence>
<accession>A0AA88L7Y2</accession>
<dbReference type="AlphaFoldDB" id="A0AA88L7Y2"/>
<dbReference type="PANTHER" id="PTHR16290">
    <property type="entry name" value="TRANSCRIPTION FACTOR SMIF DECAPPING ENZYME DCP1"/>
    <property type="match status" value="1"/>
</dbReference>
<dbReference type="CDD" id="cd09804">
    <property type="entry name" value="Dcp1"/>
    <property type="match status" value="1"/>
</dbReference>
<evidence type="ECO:0000256" key="4">
    <source>
        <dbReference type="ARBA" id="ARBA00022664"/>
    </source>
</evidence>
<dbReference type="GO" id="GO:0031087">
    <property type="term" value="P:deadenylation-independent decapping of nuclear-transcribed mRNA"/>
    <property type="evidence" value="ECO:0007669"/>
    <property type="project" value="TreeGrafter"/>
</dbReference>
<keyword evidence="6" id="KW-1185">Reference proteome</keyword>
<dbReference type="InterPro" id="IPR010334">
    <property type="entry name" value="Dcp1"/>
</dbReference>
<comment type="caution">
    <text evidence="5">The sequence shown here is derived from an EMBL/GenBank/DDBJ whole genome shotgun (WGS) entry which is preliminary data.</text>
</comment>
<evidence type="ECO:0000256" key="1">
    <source>
        <dbReference type="ARBA" id="ARBA00004496"/>
    </source>
</evidence>
<name>A0AA88L7Y2_ARTSF</name>
<comment type="similarity">
    <text evidence="2">Belongs to the DCP1 family.</text>
</comment>
<dbReference type="PANTHER" id="PTHR16290:SF0">
    <property type="entry name" value="DECAPPING PROTEIN 1, ISOFORM A"/>
    <property type="match status" value="1"/>
</dbReference>
<dbReference type="InterPro" id="IPR011993">
    <property type="entry name" value="PH-like_dom_sf"/>
</dbReference>
<dbReference type="GO" id="GO:0006397">
    <property type="term" value="P:mRNA processing"/>
    <property type="evidence" value="ECO:0007669"/>
    <property type="project" value="UniProtKB-KW"/>
</dbReference>
<dbReference type="Pfam" id="PF06058">
    <property type="entry name" value="DCP1"/>
    <property type="match status" value="1"/>
</dbReference>
<dbReference type="Gene3D" id="2.30.29.30">
    <property type="entry name" value="Pleckstrin-homology domain (PH domain)/Phosphotyrosine-binding domain (PTB)"/>
    <property type="match status" value="1"/>
</dbReference>
<dbReference type="GO" id="GO:0000290">
    <property type="term" value="P:deadenylation-dependent decapping of nuclear-transcribed mRNA"/>
    <property type="evidence" value="ECO:0007669"/>
    <property type="project" value="InterPro"/>
</dbReference>
<proteinExistence type="inferred from homology"/>
<evidence type="ECO:0000256" key="3">
    <source>
        <dbReference type="ARBA" id="ARBA00022490"/>
    </source>
</evidence>
<dbReference type="GO" id="GO:0003729">
    <property type="term" value="F:mRNA binding"/>
    <property type="evidence" value="ECO:0007669"/>
    <property type="project" value="TreeGrafter"/>
</dbReference>
<dbReference type="GO" id="GO:0000932">
    <property type="term" value="C:P-body"/>
    <property type="evidence" value="ECO:0007669"/>
    <property type="project" value="TreeGrafter"/>
</dbReference>
<dbReference type="EMBL" id="JAVRJZ010000006">
    <property type="protein sequence ID" value="KAK2721738.1"/>
    <property type="molecule type" value="Genomic_DNA"/>
</dbReference>
<protein>
    <submittedName>
        <fullName evidence="5">Uncharacterized protein</fullName>
    </submittedName>
</protein>
<dbReference type="Proteomes" id="UP001187531">
    <property type="component" value="Unassembled WGS sequence"/>
</dbReference>
<evidence type="ECO:0000256" key="2">
    <source>
        <dbReference type="ARBA" id="ARBA00008778"/>
    </source>
</evidence>